<accession>A0A6J4JSV8</accession>
<dbReference type="EMBL" id="CADCTR010001212">
    <property type="protein sequence ID" value="CAA9286324.1"/>
    <property type="molecule type" value="Genomic_DNA"/>
</dbReference>
<feature type="region of interest" description="Disordered" evidence="1">
    <location>
        <begin position="23"/>
        <end position="42"/>
    </location>
</feature>
<dbReference type="AlphaFoldDB" id="A0A6J4JSV8"/>
<organism evidence="2">
    <name type="scientific">uncultured Chloroflexia bacterium</name>
    <dbReference type="NCBI Taxonomy" id="1672391"/>
    <lineage>
        <taxon>Bacteria</taxon>
        <taxon>Bacillati</taxon>
        <taxon>Chloroflexota</taxon>
        <taxon>Chloroflexia</taxon>
        <taxon>environmental samples</taxon>
    </lineage>
</organism>
<gene>
    <name evidence="2" type="ORF">AVDCRST_MAG93-3561</name>
</gene>
<reference evidence="2" key="1">
    <citation type="submission" date="2020-02" db="EMBL/GenBank/DDBJ databases">
        <authorList>
            <person name="Meier V. D."/>
        </authorList>
    </citation>
    <scope>NUCLEOTIDE SEQUENCE</scope>
    <source>
        <strain evidence="2">AVDCRST_MAG93</strain>
    </source>
</reference>
<protein>
    <submittedName>
        <fullName evidence="2">Uncharacterized protein</fullName>
    </submittedName>
</protein>
<evidence type="ECO:0000256" key="1">
    <source>
        <dbReference type="SAM" id="MobiDB-lite"/>
    </source>
</evidence>
<sequence length="42" mass="4771">MDYRDVLALLAHKEKMGRGAILNHGMQEAQAPTPRRGRLVIR</sequence>
<evidence type="ECO:0000313" key="2">
    <source>
        <dbReference type="EMBL" id="CAA9286324.1"/>
    </source>
</evidence>
<proteinExistence type="predicted"/>
<name>A0A6J4JSV8_9CHLR</name>